<dbReference type="InterPro" id="IPR050121">
    <property type="entry name" value="Cytochrome_P450_monoxygenase"/>
</dbReference>
<keyword evidence="8" id="KW-0503">Monooxygenase</keyword>
<dbReference type="GO" id="GO:0016705">
    <property type="term" value="F:oxidoreductase activity, acting on paired donors, with incorporation or reduction of molecular oxygen"/>
    <property type="evidence" value="ECO:0007669"/>
    <property type="project" value="InterPro"/>
</dbReference>
<feature type="binding site" description="axial binding residue" evidence="9">
    <location>
        <position position="488"/>
    </location>
    <ligand>
        <name>heme</name>
        <dbReference type="ChEBI" id="CHEBI:30413"/>
    </ligand>
    <ligandPart>
        <name>Fe</name>
        <dbReference type="ChEBI" id="CHEBI:18248"/>
    </ligandPart>
</feature>
<dbReference type="InterPro" id="IPR036396">
    <property type="entry name" value="Cyt_P450_sf"/>
</dbReference>
<evidence type="ECO:0000313" key="11">
    <source>
        <dbReference type="EMBL" id="TFY63929.1"/>
    </source>
</evidence>
<evidence type="ECO:0000256" key="5">
    <source>
        <dbReference type="ARBA" id="ARBA00022723"/>
    </source>
</evidence>
<dbReference type="InterPro" id="IPR001128">
    <property type="entry name" value="Cyt_P450"/>
</dbReference>
<evidence type="ECO:0000256" key="2">
    <source>
        <dbReference type="ARBA" id="ARBA00005179"/>
    </source>
</evidence>
<keyword evidence="4 9" id="KW-0349">Heme</keyword>
<dbReference type="STRING" id="205917.A0A4Y9YS73"/>
<dbReference type="GO" id="GO:0005506">
    <property type="term" value="F:iron ion binding"/>
    <property type="evidence" value="ECO:0007669"/>
    <property type="project" value="InterPro"/>
</dbReference>
<dbReference type="SUPFAM" id="SSF48264">
    <property type="entry name" value="Cytochrome P450"/>
    <property type="match status" value="1"/>
</dbReference>
<evidence type="ECO:0000256" key="10">
    <source>
        <dbReference type="SAM" id="Phobius"/>
    </source>
</evidence>
<evidence type="ECO:0008006" key="13">
    <source>
        <dbReference type="Google" id="ProtNLM"/>
    </source>
</evidence>
<evidence type="ECO:0000256" key="6">
    <source>
        <dbReference type="ARBA" id="ARBA00023002"/>
    </source>
</evidence>
<comment type="similarity">
    <text evidence="3">Belongs to the cytochrome P450 family.</text>
</comment>
<keyword evidence="12" id="KW-1185">Reference proteome</keyword>
<keyword evidence="10" id="KW-1133">Transmembrane helix</keyword>
<dbReference type="PRINTS" id="PR00463">
    <property type="entry name" value="EP450I"/>
</dbReference>
<keyword evidence="10" id="KW-0472">Membrane</keyword>
<sequence length="545" mass="61660">MPLSAFFTDAVARLSWVLTLQYVGLALLAYITLSLIYRVVLYPRYLSPLRHIPGPPLGSVITGQFLNIIQSEAGILQRDWVKQYGPVVRAVGPVGIERVMLLSPEAMHKVLVSDWTEYPRPSFLRNILGIVAGYGLLTVTGNEHKQMRRAMNPAFSIPNLMAQTDMYYDSIEILIDMLHSEVKQAQASEGKAMRMYEWASKVTLDIICDTAFGYHSNSLRDPHNELTEAYEQLLNLQTGSNLALFAAFVSTPGLPWFFCSDLGYKYRHWFQIWKPLAMGTTLIDCTHRIRNIAKRMLSEKMADMAVDVEDTAAKKDIMSLLVRARRGGEKGEYKLSDDALVEQVLTFLGAGHETTASGISWTLWLLANDIRAQSKLREEVTAVFATNTRPDYRTLKELKMLECVVMESLRLLPPVPMTFRIAAKSDWVDGVWVPKGTLFYIPIRVINTWKEVWGENAEEFYPERWLNLPEKYNPTFSFLSFITGPHGCIGKTMSISEMKAVIAALIFHFEFVPAYEGQVAKPTAAVTMKPEDSMPLLIRPVKRTV</sequence>
<evidence type="ECO:0000256" key="9">
    <source>
        <dbReference type="PIRSR" id="PIRSR602401-1"/>
    </source>
</evidence>
<feature type="transmembrane region" description="Helical" evidence="10">
    <location>
        <begin position="20"/>
        <end position="40"/>
    </location>
</feature>
<dbReference type="GO" id="GO:0020037">
    <property type="term" value="F:heme binding"/>
    <property type="evidence" value="ECO:0007669"/>
    <property type="project" value="InterPro"/>
</dbReference>
<keyword evidence="7 9" id="KW-0408">Iron</keyword>
<protein>
    <recommendedName>
        <fullName evidence="13">Cytochrome P450</fullName>
    </recommendedName>
</protein>
<name>A0A4Y9YS73_9AGAM</name>
<dbReference type="AlphaFoldDB" id="A0A4Y9YS73"/>
<evidence type="ECO:0000313" key="12">
    <source>
        <dbReference type="Proteomes" id="UP000298327"/>
    </source>
</evidence>
<comment type="caution">
    <text evidence="11">The sequence shown here is derived from an EMBL/GenBank/DDBJ whole genome shotgun (WGS) entry which is preliminary data.</text>
</comment>
<dbReference type="Gene3D" id="1.10.630.10">
    <property type="entry name" value="Cytochrome P450"/>
    <property type="match status" value="1"/>
</dbReference>
<dbReference type="PRINTS" id="PR00385">
    <property type="entry name" value="P450"/>
</dbReference>
<dbReference type="OrthoDB" id="10029320at2759"/>
<keyword evidence="5 9" id="KW-0479">Metal-binding</keyword>
<evidence type="ECO:0000256" key="8">
    <source>
        <dbReference type="ARBA" id="ARBA00023033"/>
    </source>
</evidence>
<gene>
    <name evidence="11" type="ORF">EVG20_g6135</name>
</gene>
<keyword evidence="6" id="KW-0560">Oxidoreductase</keyword>
<dbReference type="PANTHER" id="PTHR24305">
    <property type="entry name" value="CYTOCHROME P450"/>
    <property type="match status" value="1"/>
</dbReference>
<reference evidence="11 12" key="1">
    <citation type="submission" date="2019-02" db="EMBL/GenBank/DDBJ databases">
        <title>Genome sequencing of the rare red list fungi Dentipellis fragilis.</title>
        <authorList>
            <person name="Buettner E."/>
            <person name="Kellner H."/>
        </authorList>
    </citation>
    <scope>NUCLEOTIDE SEQUENCE [LARGE SCALE GENOMIC DNA]</scope>
    <source>
        <strain evidence="11 12">DSM 105465</strain>
    </source>
</reference>
<evidence type="ECO:0000256" key="7">
    <source>
        <dbReference type="ARBA" id="ARBA00023004"/>
    </source>
</evidence>
<evidence type="ECO:0000256" key="4">
    <source>
        <dbReference type="ARBA" id="ARBA00022617"/>
    </source>
</evidence>
<dbReference type="Pfam" id="PF00067">
    <property type="entry name" value="p450"/>
    <property type="match status" value="1"/>
</dbReference>
<comment type="cofactor">
    <cofactor evidence="1 9">
        <name>heme</name>
        <dbReference type="ChEBI" id="CHEBI:30413"/>
    </cofactor>
</comment>
<dbReference type="CDD" id="cd11069">
    <property type="entry name" value="CYP_FUM15-like"/>
    <property type="match status" value="1"/>
</dbReference>
<accession>A0A4Y9YS73</accession>
<comment type="pathway">
    <text evidence="2">Secondary metabolite biosynthesis.</text>
</comment>
<dbReference type="EMBL" id="SEOQ01000393">
    <property type="protein sequence ID" value="TFY63929.1"/>
    <property type="molecule type" value="Genomic_DNA"/>
</dbReference>
<dbReference type="GO" id="GO:0004497">
    <property type="term" value="F:monooxygenase activity"/>
    <property type="evidence" value="ECO:0007669"/>
    <property type="project" value="UniProtKB-KW"/>
</dbReference>
<proteinExistence type="inferred from homology"/>
<evidence type="ECO:0000256" key="1">
    <source>
        <dbReference type="ARBA" id="ARBA00001971"/>
    </source>
</evidence>
<evidence type="ECO:0000256" key="3">
    <source>
        <dbReference type="ARBA" id="ARBA00010617"/>
    </source>
</evidence>
<dbReference type="PANTHER" id="PTHR24305:SF166">
    <property type="entry name" value="CYTOCHROME P450 12A4, MITOCHONDRIAL-RELATED"/>
    <property type="match status" value="1"/>
</dbReference>
<keyword evidence="10" id="KW-0812">Transmembrane</keyword>
<dbReference type="InterPro" id="IPR002401">
    <property type="entry name" value="Cyt_P450_E_grp-I"/>
</dbReference>
<organism evidence="11 12">
    <name type="scientific">Dentipellis fragilis</name>
    <dbReference type="NCBI Taxonomy" id="205917"/>
    <lineage>
        <taxon>Eukaryota</taxon>
        <taxon>Fungi</taxon>
        <taxon>Dikarya</taxon>
        <taxon>Basidiomycota</taxon>
        <taxon>Agaricomycotina</taxon>
        <taxon>Agaricomycetes</taxon>
        <taxon>Russulales</taxon>
        <taxon>Hericiaceae</taxon>
        <taxon>Dentipellis</taxon>
    </lineage>
</organism>
<dbReference type="Proteomes" id="UP000298327">
    <property type="component" value="Unassembled WGS sequence"/>
</dbReference>